<evidence type="ECO:0000313" key="2">
    <source>
        <dbReference type="EMBL" id="GGM18739.1"/>
    </source>
</evidence>
<dbReference type="RefSeq" id="WP_117152575.1">
    <property type="nucleotide sequence ID" value="NZ_QJSH01000002.1"/>
</dbReference>
<keyword evidence="1" id="KW-1133">Transmembrane helix</keyword>
<keyword evidence="1" id="KW-0472">Membrane</keyword>
<dbReference type="EMBL" id="BMLG01000001">
    <property type="protein sequence ID" value="GGM18739.1"/>
    <property type="molecule type" value="Genomic_DNA"/>
</dbReference>
<feature type="transmembrane region" description="Helical" evidence="1">
    <location>
        <begin position="57"/>
        <end position="79"/>
    </location>
</feature>
<evidence type="ECO:0000256" key="1">
    <source>
        <dbReference type="SAM" id="Phobius"/>
    </source>
</evidence>
<feature type="transmembrane region" description="Helical" evidence="1">
    <location>
        <begin position="33"/>
        <end position="51"/>
    </location>
</feature>
<keyword evidence="3" id="KW-1185">Reference proteome</keyword>
<organism evidence="2 3">
    <name type="scientific">Paraliobacillus quinghaiensis</name>
    <dbReference type="NCBI Taxonomy" id="470815"/>
    <lineage>
        <taxon>Bacteria</taxon>
        <taxon>Bacillati</taxon>
        <taxon>Bacillota</taxon>
        <taxon>Bacilli</taxon>
        <taxon>Bacillales</taxon>
        <taxon>Bacillaceae</taxon>
        <taxon>Paraliobacillus</taxon>
    </lineage>
</organism>
<evidence type="ECO:0000313" key="3">
    <source>
        <dbReference type="Proteomes" id="UP000618460"/>
    </source>
</evidence>
<dbReference type="Proteomes" id="UP000618460">
    <property type="component" value="Unassembled WGS sequence"/>
</dbReference>
<accession>A0A917TDW6</accession>
<name>A0A917TDW6_9BACI</name>
<keyword evidence="1" id="KW-0812">Transmembrane</keyword>
<reference evidence="2" key="2">
    <citation type="submission" date="2020-09" db="EMBL/GenBank/DDBJ databases">
        <authorList>
            <person name="Sun Q."/>
            <person name="Zhou Y."/>
        </authorList>
    </citation>
    <scope>NUCLEOTIDE SEQUENCE</scope>
    <source>
        <strain evidence="2">CGMCC 1.6333</strain>
    </source>
</reference>
<comment type="caution">
    <text evidence="2">The sequence shown here is derived from an EMBL/GenBank/DDBJ whole genome shotgun (WGS) entry which is preliminary data.</text>
</comment>
<dbReference type="AlphaFoldDB" id="A0A917TDW6"/>
<protein>
    <submittedName>
        <fullName evidence="2">Uncharacterized protein</fullName>
    </submittedName>
</protein>
<sequence>MTIWVLLLVIILIVVMLEVGLKSVLSKKSSMEVMLFGLLFILTGGIFLVEPNLTKNSIILSVELGFVIFGIVIGVMGFFKR</sequence>
<feature type="transmembrane region" description="Helical" evidence="1">
    <location>
        <begin position="6"/>
        <end position="21"/>
    </location>
</feature>
<proteinExistence type="predicted"/>
<reference evidence="2" key="1">
    <citation type="journal article" date="2014" name="Int. J. Syst. Evol. Microbiol.">
        <title>Complete genome sequence of Corynebacterium casei LMG S-19264T (=DSM 44701T), isolated from a smear-ripened cheese.</title>
        <authorList>
            <consortium name="US DOE Joint Genome Institute (JGI-PGF)"/>
            <person name="Walter F."/>
            <person name="Albersmeier A."/>
            <person name="Kalinowski J."/>
            <person name="Ruckert C."/>
        </authorList>
    </citation>
    <scope>NUCLEOTIDE SEQUENCE</scope>
    <source>
        <strain evidence="2">CGMCC 1.6333</strain>
    </source>
</reference>
<gene>
    <name evidence="2" type="ORF">GCM10011351_00680</name>
</gene>